<evidence type="ECO:0000313" key="2">
    <source>
        <dbReference type="EMBL" id="NJC68119.1"/>
    </source>
</evidence>
<sequence>MDDRRPTAALPDIDERLARRLIDSQFPQWANLLVKRVEADGHDNRTFRLGDEFTVRLPSGEEYALQVAKEQRWLPVLAPRLPLPVPTPVAEGAPGHGFPYPWSVYRWLDGVPATHGRIRDLTGFATDLAAFLVALRQVDPTDGPKPGPHNGFRGGPLTTYADETLDAVAALGDEIPRDAVLRAWDDAVEAGWHGEPVWFHGDVWAGNLLVRDGKLAAVIDFGSCGVGDPACDVVIAWALLYGRSRDAFRHVLAVDPATWARGRGWALWKSLITLVGHLERGSSEAAVPRHVIQEVLADHSLEG</sequence>
<dbReference type="RefSeq" id="WP_167923039.1">
    <property type="nucleotide sequence ID" value="NZ_JAATVY010000001.1"/>
</dbReference>
<dbReference type="PANTHER" id="PTHR21310">
    <property type="entry name" value="AMINOGLYCOSIDE PHOSPHOTRANSFERASE-RELATED-RELATED"/>
    <property type="match status" value="1"/>
</dbReference>
<dbReference type="Pfam" id="PF01636">
    <property type="entry name" value="APH"/>
    <property type="match status" value="1"/>
</dbReference>
<dbReference type="EMBL" id="JAATVY010000001">
    <property type="protein sequence ID" value="NJC68119.1"/>
    <property type="molecule type" value="Genomic_DNA"/>
</dbReference>
<organism evidence="2 3">
    <name type="scientific">Planosporangium thailandense</name>
    <dbReference type="NCBI Taxonomy" id="765197"/>
    <lineage>
        <taxon>Bacteria</taxon>
        <taxon>Bacillati</taxon>
        <taxon>Actinomycetota</taxon>
        <taxon>Actinomycetes</taxon>
        <taxon>Micromonosporales</taxon>
        <taxon>Micromonosporaceae</taxon>
        <taxon>Planosporangium</taxon>
    </lineage>
</organism>
<comment type="caution">
    <text evidence="2">The sequence shown here is derived from an EMBL/GenBank/DDBJ whole genome shotgun (WGS) entry which is preliminary data.</text>
</comment>
<dbReference type="InterPro" id="IPR002575">
    <property type="entry name" value="Aminoglycoside_PTrfase"/>
</dbReference>
<dbReference type="SUPFAM" id="SSF56112">
    <property type="entry name" value="Protein kinase-like (PK-like)"/>
    <property type="match status" value="1"/>
</dbReference>
<dbReference type="Gene3D" id="3.30.200.20">
    <property type="entry name" value="Phosphorylase Kinase, domain 1"/>
    <property type="match status" value="1"/>
</dbReference>
<dbReference type="CDD" id="cd05155">
    <property type="entry name" value="APH_ChoK_like_1"/>
    <property type="match status" value="1"/>
</dbReference>
<protein>
    <submittedName>
        <fullName evidence="2">Aminoglycoside phosphotransferase family protein</fullName>
    </submittedName>
</protein>
<feature type="domain" description="Aminoglycoside phosphotransferase" evidence="1">
    <location>
        <begin position="39"/>
        <end position="265"/>
    </location>
</feature>
<evidence type="ECO:0000259" key="1">
    <source>
        <dbReference type="Pfam" id="PF01636"/>
    </source>
</evidence>
<dbReference type="InterPro" id="IPR051678">
    <property type="entry name" value="AGP_Transferase"/>
</dbReference>
<keyword evidence="3" id="KW-1185">Reference proteome</keyword>
<name>A0ABX0XSB0_9ACTN</name>
<dbReference type="Gene3D" id="3.90.1200.10">
    <property type="match status" value="1"/>
</dbReference>
<gene>
    <name evidence="2" type="ORF">HC031_00060</name>
</gene>
<reference evidence="2 3" key="1">
    <citation type="submission" date="2020-03" db="EMBL/GenBank/DDBJ databases">
        <title>WGS of the type strain of Planosporangium spp.</title>
        <authorList>
            <person name="Thawai C."/>
        </authorList>
    </citation>
    <scope>NUCLEOTIDE SEQUENCE [LARGE SCALE GENOMIC DNA]</scope>
    <source>
        <strain evidence="2 3">TBRC 5610</strain>
    </source>
</reference>
<accession>A0ABX0XSB0</accession>
<dbReference type="PANTHER" id="PTHR21310:SF42">
    <property type="entry name" value="BIFUNCTIONAL AAC_APH"/>
    <property type="match status" value="1"/>
</dbReference>
<dbReference type="InterPro" id="IPR011009">
    <property type="entry name" value="Kinase-like_dom_sf"/>
</dbReference>
<proteinExistence type="predicted"/>
<evidence type="ECO:0000313" key="3">
    <source>
        <dbReference type="Proteomes" id="UP000722989"/>
    </source>
</evidence>
<dbReference type="Proteomes" id="UP000722989">
    <property type="component" value="Unassembled WGS sequence"/>
</dbReference>